<evidence type="ECO:0000256" key="10">
    <source>
        <dbReference type="ARBA" id="ARBA00023180"/>
    </source>
</evidence>
<evidence type="ECO:0000256" key="6">
    <source>
        <dbReference type="ARBA" id="ARBA00022741"/>
    </source>
</evidence>
<evidence type="ECO:0000256" key="1">
    <source>
        <dbReference type="ARBA" id="ARBA00004141"/>
    </source>
</evidence>
<dbReference type="InterPro" id="IPR036640">
    <property type="entry name" value="ABC1_TM_sf"/>
</dbReference>
<feature type="transmembrane region" description="Helical" evidence="12">
    <location>
        <begin position="762"/>
        <end position="788"/>
    </location>
</feature>
<dbReference type="InterPro" id="IPR003593">
    <property type="entry name" value="AAA+_ATPase"/>
</dbReference>
<dbReference type="Pfam" id="PF00664">
    <property type="entry name" value="ABC_membrane"/>
    <property type="match status" value="2"/>
</dbReference>
<accession>L2FUZ4</accession>
<evidence type="ECO:0000256" key="11">
    <source>
        <dbReference type="SAM" id="MobiDB-lite"/>
    </source>
</evidence>
<feature type="compositionally biased region" description="Basic and acidic residues" evidence="11">
    <location>
        <begin position="662"/>
        <end position="676"/>
    </location>
</feature>
<proteinExistence type="inferred from homology"/>
<dbReference type="PROSITE" id="PS00211">
    <property type="entry name" value="ABC_TRANSPORTER_1"/>
    <property type="match status" value="2"/>
</dbReference>
<feature type="transmembrane region" description="Helical" evidence="12">
    <location>
        <begin position="942"/>
        <end position="967"/>
    </location>
</feature>
<dbReference type="FunFam" id="3.40.50.300:FF:000240">
    <property type="entry name" value="ABC transporter B family member 20"/>
    <property type="match status" value="1"/>
</dbReference>
<evidence type="ECO:0000313" key="15">
    <source>
        <dbReference type="EMBL" id="ELA30167.1"/>
    </source>
</evidence>
<dbReference type="Gene3D" id="1.20.1560.10">
    <property type="entry name" value="ABC transporter type 1, transmembrane domain"/>
    <property type="match status" value="2"/>
</dbReference>
<dbReference type="GO" id="GO:0015421">
    <property type="term" value="F:ABC-type oligopeptide transporter activity"/>
    <property type="evidence" value="ECO:0007669"/>
    <property type="project" value="TreeGrafter"/>
</dbReference>
<feature type="transmembrane region" description="Helical" evidence="12">
    <location>
        <begin position="865"/>
        <end position="887"/>
    </location>
</feature>
<feature type="transmembrane region" description="Helical" evidence="12">
    <location>
        <begin position="291"/>
        <end position="312"/>
    </location>
</feature>
<feature type="transmembrane region" description="Helical" evidence="12">
    <location>
        <begin position="833"/>
        <end position="859"/>
    </location>
</feature>
<feature type="domain" description="ABC transmembrane type-1" evidence="14">
    <location>
        <begin position="63"/>
        <end position="354"/>
    </location>
</feature>
<organism evidence="15">
    <name type="scientific">Colletotrichum fructicola (strain Nara gc5)</name>
    <name type="common">Anthracnose fungus</name>
    <name type="synonym">Colletotrichum gloeosporioides (strain Nara gc5)</name>
    <dbReference type="NCBI Taxonomy" id="1213859"/>
    <lineage>
        <taxon>Eukaryota</taxon>
        <taxon>Fungi</taxon>
        <taxon>Dikarya</taxon>
        <taxon>Ascomycota</taxon>
        <taxon>Pezizomycotina</taxon>
        <taxon>Sordariomycetes</taxon>
        <taxon>Hypocreomycetidae</taxon>
        <taxon>Glomerellales</taxon>
        <taxon>Glomerellaceae</taxon>
        <taxon>Colletotrichum</taxon>
        <taxon>Colletotrichum gloeosporioides species complex</taxon>
    </lineage>
</organism>
<dbReference type="SUPFAM" id="SSF90123">
    <property type="entry name" value="ABC transporter transmembrane region"/>
    <property type="match status" value="2"/>
</dbReference>
<comment type="similarity">
    <text evidence="2">Belongs to the ABC transporter superfamily. ABCB family. Multidrug resistance exporter (TC 3.A.1.201) subfamily.</text>
</comment>
<feature type="transmembrane region" description="Helical" evidence="12">
    <location>
        <begin position="979"/>
        <end position="1002"/>
    </location>
</feature>
<dbReference type="InterPro" id="IPR027417">
    <property type="entry name" value="P-loop_NTPase"/>
</dbReference>
<dbReference type="Gene3D" id="3.40.50.300">
    <property type="entry name" value="P-loop containing nucleotide triphosphate hydrolases"/>
    <property type="match status" value="2"/>
</dbReference>
<keyword evidence="7" id="KW-0067">ATP-binding</keyword>
<keyword evidence="8 12" id="KW-1133">Transmembrane helix</keyword>
<dbReference type="PANTHER" id="PTHR43394:SF1">
    <property type="entry name" value="ATP-BINDING CASSETTE SUB-FAMILY B MEMBER 10, MITOCHONDRIAL"/>
    <property type="match status" value="1"/>
</dbReference>
<evidence type="ECO:0000256" key="8">
    <source>
        <dbReference type="ARBA" id="ARBA00022989"/>
    </source>
</evidence>
<dbReference type="SUPFAM" id="SSF52540">
    <property type="entry name" value="P-loop containing nucleoside triphosphate hydrolases"/>
    <property type="match status" value="2"/>
</dbReference>
<dbReference type="InterPro" id="IPR003439">
    <property type="entry name" value="ABC_transporter-like_ATP-bd"/>
</dbReference>
<feature type="transmembrane region" description="Helical" evidence="12">
    <location>
        <begin position="715"/>
        <end position="742"/>
    </location>
</feature>
<dbReference type="CDD" id="cd18577">
    <property type="entry name" value="ABC_6TM_Pgp_ABCB1_D1_like"/>
    <property type="match status" value="1"/>
</dbReference>
<dbReference type="InterPro" id="IPR017871">
    <property type="entry name" value="ABC_transporter-like_CS"/>
</dbReference>
<feature type="transmembrane region" description="Helical" evidence="12">
    <location>
        <begin position="114"/>
        <end position="137"/>
    </location>
</feature>
<keyword evidence="5" id="KW-0677">Repeat</keyword>
<dbReference type="FunFam" id="3.40.50.300:FF:000913">
    <property type="entry name" value="ABC multidrug transporter SitT"/>
    <property type="match status" value="1"/>
</dbReference>
<reference evidence="15" key="1">
    <citation type="submission" date="2012-08" db="EMBL/GenBank/DDBJ databases">
        <title>Genome analysis of Colletotrichum orbiculare and Colletotrichum fructicola.</title>
        <authorList>
            <person name="Gan P.H.P."/>
            <person name="Ikeda K."/>
            <person name="Irieda H."/>
            <person name="Narusaka M."/>
            <person name="O'Connell R.J."/>
            <person name="Narusaka Y."/>
            <person name="Takano Y."/>
            <person name="Kubo Y."/>
            <person name="Shirasu K."/>
        </authorList>
    </citation>
    <scope>NUCLEOTIDE SEQUENCE</scope>
    <source>
        <strain evidence="15">Nara gc5</strain>
    </source>
</reference>
<keyword evidence="3" id="KW-0813">Transport</keyword>
<dbReference type="EMBL" id="KB020814">
    <property type="protein sequence ID" value="ELA30167.1"/>
    <property type="molecule type" value="Genomic_DNA"/>
</dbReference>
<keyword evidence="10" id="KW-0325">Glycoprotein</keyword>
<dbReference type="CDD" id="cd18578">
    <property type="entry name" value="ABC_6TM_Pgp_ABCB1_D2_like"/>
    <property type="match status" value="1"/>
</dbReference>
<evidence type="ECO:0000256" key="5">
    <source>
        <dbReference type="ARBA" id="ARBA00022737"/>
    </source>
</evidence>
<dbReference type="PROSITE" id="PS50929">
    <property type="entry name" value="ABC_TM1F"/>
    <property type="match status" value="2"/>
</dbReference>
<dbReference type="Pfam" id="PF00005">
    <property type="entry name" value="ABC_tran"/>
    <property type="match status" value="2"/>
</dbReference>
<dbReference type="PANTHER" id="PTHR43394">
    <property type="entry name" value="ATP-DEPENDENT PERMEASE MDL1, MITOCHONDRIAL"/>
    <property type="match status" value="1"/>
</dbReference>
<feature type="transmembrane region" description="Helical" evidence="12">
    <location>
        <begin position="58"/>
        <end position="77"/>
    </location>
</feature>
<evidence type="ECO:0000256" key="4">
    <source>
        <dbReference type="ARBA" id="ARBA00022692"/>
    </source>
</evidence>
<evidence type="ECO:0000259" key="14">
    <source>
        <dbReference type="PROSITE" id="PS50929"/>
    </source>
</evidence>
<comment type="subcellular location">
    <subcellularLocation>
        <location evidence="1">Membrane</location>
        <topology evidence="1">Multi-pass membrane protein</topology>
    </subcellularLocation>
</comment>
<dbReference type="InterPro" id="IPR011527">
    <property type="entry name" value="ABC1_TM_dom"/>
</dbReference>
<evidence type="ECO:0000256" key="3">
    <source>
        <dbReference type="ARBA" id="ARBA00022448"/>
    </source>
</evidence>
<feature type="domain" description="ABC transporter" evidence="13">
    <location>
        <begin position="391"/>
        <end position="636"/>
    </location>
</feature>
<keyword evidence="4 12" id="KW-0812">Transmembrane</keyword>
<evidence type="ECO:0000256" key="7">
    <source>
        <dbReference type="ARBA" id="ARBA00022840"/>
    </source>
</evidence>
<evidence type="ECO:0000256" key="2">
    <source>
        <dbReference type="ARBA" id="ARBA00007577"/>
    </source>
</evidence>
<keyword evidence="9 12" id="KW-0472">Membrane</keyword>
<dbReference type="GO" id="GO:0090374">
    <property type="term" value="P:oligopeptide export from mitochondrion"/>
    <property type="evidence" value="ECO:0007669"/>
    <property type="project" value="TreeGrafter"/>
</dbReference>
<feature type="domain" description="ABC transmembrane type-1" evidence="14">
    <location>
        <begin position="717"/>
        <end position="1008"/>
    </location>
</feature>
<dbReference type="GO" id="GO:0005524">
    <property type="term" value="F:ATP binding"/>
    <property type="evidence" value="ECO:0007669"/>
    <property type="project" value="UniProtKB-KW"/>
</dbReference>
<feature type="transmembrane region" description="Helical" evidence="12">
    <location>
        <begin position="187"/>
        <end position="208"/>
    </location>
</feature>
<feature type="region of interest" description="Disordered" evidence="11">
    <location>
        <begin position="642"/>
        <end position="689"/>
    </location>
</feature>
<dbReference type="GO" id="GO:0005743">
    <property type="term" value="C:mitochondrial inner membrane"/>
    <property type="evidence" value="ECO:0007669"/>
    <property type="project" value="TreeGrafter"/>
</dbReference>
<dbReference type="PROSITE" id="PS50893">
    <property type="entry name" value="ABC_TRANSPORTER_2"/>
    <property type="match status" value="2"/>
</dbReference>
<dbReference type="HOGENOM" id="CLU_000604_17_8_1"/>
<dbReference type="CDD" id="cd03249">
    <property type="entry name" value="ABC_MTABC3_MDL1_MDL2"/>
    <property type="match status" value="1"/>
</dbReference>
<feature type="transmembrane region" description="Helical" evidence="12">
    <location>
        <begin position="214"/>
        <end position="232"/>
    </location>
</feature>
<dbReference type="GO" id="GO:0016887">
    <property type="term" value="F:ATP hydrolysis activity"/>
    <property type="evidence" value="ECO:0007669"/>
    <property type="project" value="InterPro"/>
</dbReference>
<evidence type="ECO:0000259" key="13">
    <source>
        <dbReference type="PROSITE" id="PS50893"/>
    </source>
</evidence>
<name>L2FUZ4_COLFN</name>
<dbReference type="SMART" id="SM00382">
    <property type="entry name" value="AAA"/>
    <property type="match status" value="2"/>
</dbReference>
<gene>
    <name evidence="15" type="ORF">CGGC5_1034</name>
</gene>
<keyword evidence="6" id="KW-0547">Nucleotide-binding</keyword>
<protein>
    <submittedName>
        <fullName evidence="15">Multidrug resistance protein</fullName>
    </submittedName>
</protein>
<feature type="domain" description="ABC transporter" evidence="13">
    <location>
        <begin position="1043"/>
        <end position="1281"/>
    </location>
</feature>
<dbReference type="InterPro" id="IPR039421">
    <property type="entry name" value="Type_1_exporter"/>
</dbReference>
<evidence type="ECO:0000256" key="12">
    <source>
        <dbReference type="SAM" id="Phobius"/>
    </source>
</evidence>
<evidence type="ECO:0000256" key="9">
    <source>
        <dbReference type="ARBA" id="ARBA00023136"/>
    </source>
</evidence>
<sequence length="1309" mass="140929">MTEIIEPVPDGNSARLVDVVKHELQEVEREIIDRQLHFSQDEETHLLSLLLYASKGDLIVAGISTVFALAAGAIIPVPPIVFGRLSSVLAGVDNEGTTADTQASRVLITQYSLYFIYLAVGSLFAWFISTAGFSYVGSNITRRVKVRYMDAALRQNMAVFDDIGTGHLVTQLSVDMNLIQEALSQKLSVTLSAVGTLVGTNVVSLVMFWKLALILTWSFFLALALLYIGKLVSSRFSGRSSEAQSTGSTLAEEALTSIRSTTALGLQKQILDTYVECLDVARQADFTLKTLMGVLLAVVVATGYFNVALAFWQGARFMIDAETSFMAVVAITLVTKSAAFCVLGVAQNAEKFTSAMAATRRVCKILNRKSPIDSLGDQGAKPDDVSVEGNIEFRNVKHVYPSRPEVVVAHDLNIMFPNGKSTAVVGSSGSGKSSIAKLILRFYEPVAGEILLDGTPIESLNVRWLRSRIRLVSQEPVLFDASIYENISQGFVGTRLDHLSADEQRRRVEEAAASAGAHDFIQARPAGYATRVGAGGSKLSGGQKQRVAIARALVADPKVLILDEATSALDAETEALVQRALAVSSDTRTTIIIAHRLSTIREADKIVVLKRGAVAEEGTDSELMSIRGAYFHLVEAQRLSGGSESAEEAELEHDTSIITREPPSEKDESAETKETFDASSPSLSSDSTAERTSAPYSLWSVAKFVMQLNAKEWKYIVLGLVFSIIAGLEEPASAILFGKAVVAIARPLDADITPQILSDSAFWAWMFFVLAFVMMIAFSIQGSVFAYCSEHLIHRARSLAMAHVLRQEMAFFDDAAHSGPALASFLSTEAADLAGISGGTLGLILIAVATLVSSLAVGLAFGWKLALVCWSITPVLIGSGFAGVWAVGEFERRNEMHTRASAAYAGEMIGAIQTVASLTMEVKVLDEYRRTLALSRRDGFKAALQASAVLAFARAGVIACMALGFWYGGMLIVNGEYSLLAFVVVYSSIITSAYSAGIVFSFTPDLAKAQRSAAGLQGLLERRSAIDPESADGERIEKPLGRVEFRDVSFAYPGQARHSALRNVSLTVPAGATIALVGHTGSGKSTIVSLLQRFYDPTEGSILLDGRPIASLNVAEYRSLIGLVSQEPTLLQGSIGMNLVAGCRRTDITDAEIEEACRKANILDFVNSLPDGFNTVVGSRGSQLSGGQKQRLAIARALVRKPALLVLDEATSAIDSTSELLIQEALAGAAAGCTTIVIAHRLSTIQNADVIYVVEKGRIVEYGTHSQLVQKRDRYYRLFETGLGGQLDIEPNMPDYFPLLRFDHPVQVL</sequence>
<dbReference type="STRING" id="1213859.L2FUZ4"/>
<feature type="transmembrane region" description="Helical" evidence="12">
    <location>
        <begin position="324"/>
        <end position="346"/>
    </location>
</feature>